<dbReference type="EnsemblPlants" id="QL02p081418:mrna">
    <property type="protein sequence ID" value="QL02p081418:mrna"/>
    <property type="gene ID" value="QL02p081418"/>
</dbReference>
<dbReference type="Gramene" id="QL02p081418:mrna">
    <property type="protein sequence ID" value="QL02p081418:mrna"/>
    <property type="gene ID" value="QL02p081418"/>
</dbReference>
<dbReference type="InterPro" id="IPR002372">
    <property type="entry name" value="PQQ_rpt_dom"/>
</dbReference>
<reference evidence="7" key="1">
    <citation type="journal article" date="2016" name="G3 (Bethesda)">
        <title>First Draft Assembly and Annotation of the Genome of a California Endemic Oak Quercus lobata Nee (Fagaceae).</title>
        <authorList>
            <person name="Sork V.L."/>
            <person name="Fitz-Gibbon S.T."/>
            <person name="Puiu D."/>
            <person name="Crepeau M."/>
            <person name="Gugger P.F."/>
            <person name="Sherman R."/>
            <person name="Stevens K."/>
            <person name="Langley C.H."/>
            <person name="Pellegrini M."/>
            <person name="Salzberg S.L."/>
        </authorList>
    </citation>
    <scope>NUCLEOTIDE SEQUENCE [LARGE SCALE GENOMIC DNA]</scope>
    <source>
        <strain evidence="7">cv. SW786</strain>
    </source>
</reference>
<feature type="domain" description="Pyrrolo-quinoline quinone repeat" evidence="5">
    <location>
        <begin position="72"/>
        <end position="316"/>
    </location>
</feature>
<dbReference type="InParanoid" id="A0A7N2L0Z8"/>
<sequence>MGSHKFYPPLVFLLFMFCLLTITATTGSHWHSKRAKGTQNWLNHGGDLHNRRYANKETKISPTTVSKLRLKWKFYAGDNISATPAIFDGNLYFPSWNGYIYSIKVSDGSLVWKKNLQRLTGLKASAFVTNVNWTVSRSTPTIADDLLIIGIYGPAVVIAVERSTGKLVWSTQLDNHAAGFITMSGTYFNGGFYVGTSSLEEILGIGQCCTFRGSLSKLDVHSGSILWQTFMLPDNHNKLGGYSGAAIWGSSPSIDITRNHVYIATGNLYSTPLNVSQCQEKENNQTVPTHPDECLELDIHSESILALDLDFGKIKWYHQLGGYDVWFSACSNLSTPNCPPGPNLDADFGEAPLMLSIKRNKTKLDIVAAIQKSGFAWALDRNNGSLIWSTEAGPGGIQGGGTWGAATNTKRVYTNIANSDGKNFTLKPSKATTTAGGWVAMNAHNGNILWSTANPSNATAAGPVTVANNVLFAGSTNPRGPIYAMNAKTGEILWSYETGAIVFGGMSVSDGCVYLGNGYRFASSPKGTSLFALCIS</sequence>
<dbReference type="InterPro" id="IPR018391">
    <property type="entry name" value="PQQ_b-propeller_rpt"/>
</dbReference>
<dbReference type="Pfam" id="PF13360">
    <property type="entry name" value="PQQ_2"/>
    <property type="match status" value="2"/>
</dbReference>
<dbReference type="PANTHER" id="PTHR32303">
    <property type="entry name" value="QUINOPROTEIN ALCOHOL DEHYDROGENASE (CYTOCHROME C)"/>
    <property type="match status" value="1"/>
</dbReference>
<feature type="domain" description="Pyrrolo-quinoline quinone repeat" evidence="5">
    <location>
        <begin position="437"/>
        <end position="515"/>
    </location>
</feature>
<evidence type="ECO:0000256" key="3">
    <source>
        <dbReference type="ARBA" id="ARBA00023002"/>
    </source>
</evidence>
<reference evidence="6" key="2">
    <citation type="submission" date="2021-01" db="UniProtKB">
        <authorList>
            <consortium name="EnsemblPlants"/>
        </authorList>
    </citation>
    <scope>IDENTIFICATION</scope>
</reference>
<keyword evidence="7" id="KW-1185">Reference proteome</keyword>
<dbReference type="SUPFAM" id="SSF50998">
    <property type="entry name" value="Quinoprotein alcohol dehydrogenase-like"/>
    <property type="match status" value="1"/>
</dbReference>
<feature type="signal peptide" evidence="4">
    <location>
        <begin position="1"/>
        <end position="27"/>
    </location>
</feature>
<dbReference type="GO" id="GO:0016491">
    <property type="term" value="F:oxidoreductase activity"/>
    <property type="evidence" value="ECO:0007669"/>
    <property type="project" value="UniProtKB-KW"/>
</dbReference>
<dbReference type="InterPro" id="IPR011047">
    <property type="entry name" value="Quinoprotein_ADH-like_sf"/>
</dbReference>
<feature type="chain" id="PRO_5029721053" description="Pyrrolo-quinoline quinone repeat domain-containing protein" evidence="4">
    <location>
        <begin position="28"/>
        <end position="536"/>
    </location>
</feature>
<dbReference type="OMA" id="PWNSHLR"/>
<accession>A0A7N2L0Z8</accession>
<keyword evidence="4" id="KW-0732">Signal</keyword>
<dbReference type="Gene3D" id="2.140.10.10">
    <property type="entry name" value="Quinoprotein alcohol dehydrogenase-like superfamily"/>
    <property type="match status" value="1"/>
</dbReference>
<evidence type="ECO:0000313" key="6">
    <source>
        <dbReference type="EnsemblPlants" id="QL02p081418:mrna"/>
    </source>
</evidence>
<dbReference type="PANTHER" id="PTHR32303:SF10">
    <property type="entry name" value="OUTER MEMBRANE PROTEIN ASSEMBLY FACTOR BAMB"/>
    <property type="match status" value="1"/>
</dbReference>
<keyword evidence="3" id="KW-0560">Oxidoreductase</keyword>
<evidence type="ECO:0000256" key="2">
    <source>
        <dbReference type="ARBA" id="ARBA00008156"/>
    </source>
</evidence>
<organism evidence="6 7">
    <name type="scientific">Quercus lobata</name>
    <name type="common">Valley oak</name>
    <dbReference type="NCBI Taxonomy" id="97700"/>
    <lineage>
        <taxon>Eukaryota</taxon>
        <taxon>Viridiplantae</taxon>
        <taxon>Streptophyta</taxon>
        <taxon>Embryophyta</taxon>
        <taxon>Tracheophyta</taxon>
        <taxon>Spermatophyta</taxon>
        <taxon>Magnoliopsida</taxon>
        <taxon>eudicotyledons</taxon>
        <taxon>Gunneridae</taxon>
        <taxon>Pentapetalae</taxon>
        <taxon>rosids</taxon>
        <taxon>fabids</taxon>
        <taxon>Fagales</taxon>
        <taxon>Fagaceae</taxon>
        <taxon>Quercus</taxon>
    </lineage>
</organism>
<name>A0A7N2L0Z8_QUELO</name>
<dbReference type="Proteomes" id="UP000594261">
    <property type="component" value="Chromosome 2"/>
</dbReference>
<evidence type="ECO:0000256" key="1">
    <source>
        <dbReference type="ARBA" id="ARBA00001931"/>
    </source>
</evidence>
<evidence type="ECO:0000313" key="7">
    <source>
        <dbReference type="Proteomes" id="UP000594261"/>
    </source>
</evidence>
<evidence type="ECO:0000259" key="5">
    <source>
        <dbReference type="Pfam" id="PF13360"/>
    </source>
</evidence>
<protein>
    <recommendedName>
        <fullName evidence="5">Pyrrolo-quinoline quinone repeat domain-containing protein</fullName>
    </recommendedName>
</protein>
<evidence type="ECO:0000256" key="4">
    <source>
        <dbReference type="SAM" id="SignalP"/>
    </source>
</evidence>
<comment type="cofactor">
    <cofactor evidence="1">
        <name>pyrroloquinoline quinone</name>
        <dbReference type="ChEBI" id="CHEBI:58442"/>
    </cofactor>
</comment>
<dbReference type="SMART" id="SM00564">
    <property type="entry name" value="PQQ"/>
    <property type="match status" value="6"/>
</dbReference>
<comment type="similarity">
    <text evidence="2">Belongs to the bacterial PQQ dehydrogenase family.</text>
</comment>
<proteinExistence type="inferred from homology"/>
<dbReference type="AlphaFoldDB" id="A0A7N2L0Z8"/>